<dbReference type="GO" id="GO:0015293">
    <property type="term" value="F:symporter activity"/>
    <property type="evidence" value="ECO:0007669"/>
    <property type="project" value="InterPro"/>
</dbReference>
<dbReference type="EMBL" id="BARU01004848">
    <property type="protein sequence ID" value="GAH24239.1"/>
    <property type="molecule type" value="Genomic_DNA"/>
</dbReference>
<protein>
    <recommendedName>
        <fullName evidence="3">Major facilitator superfamily (MFS) profile domain-containing protein</fullName>
    </recommendedName>
</protein>
<evidence type="ECO:0000313" key="2">
    <source>
        <dbReference type="EMBL" id="GAH24239.1"/>
    </source>
</evidence>
<proteinExistence type="predicted"/>
<dbReference type="GO" id="GO:0008643">
    <property type="term" value="P:carbohydrate transport"/>
    <property type="evidence" value="ECO:0007669"/>
    <property type="project" value="InterPro"/>
</dbReference>
<keyword evidence="1" id="KW-0472">Membrane</keyword>
<feature type="transmembrane region" description="Helical" evidence="1">
    <location>
        <begin position="32"/>
        <end position="58"/>
    </location>
</feature>
<accession>X1F4C4</accession>
<dbReference type="AlphaFoldDB" id="X1F4C4"/>
<dbReference type="PANTHER" id="PTHR11328:SF24">
    <property type="entry name" value="MAJOR FACILITATOR SUPERFAMILY (MFS) PROFILE DOMAIN-CONTAINING PROTEIN"/>
    <property type="match status" value="1"/>
</dbReference>
<keyword evidence="1" id="KW-0812">Transmembrane</keyword>
<name>X1F4C4_9ZZZZ</name>
<reference evidence="2" key="1">
    <citation type="journal article" date="2014" name="Front. Microbiol.">
        <title>High frequency of phylogenetically diverse reductive dehalogenase-homologous genes in deep subseafloor sedimentary metagenomes.</title>
        <authorList>
            <person name="Kawai M."/>
            <person name="Futagami T."/>
            <person name="Toyoda A."/>
            <person name="Takaki Y."/>
            <person name="Nishi S."/>
            <person name="Hori S."/>
            <person name="Arai W."/>
            <person name="Tsubouchi T."/>
            <person name="Morono Y."/>
            <person name="Uchiyama I."/>
            <person name="Ito T."/>
            <person name="Fujiyama A."/>
            <person name="Inagaki F."/>
            <person name="Takami H."/>
        </authorList>
    </citation>
    <scope>NUCLEOTIDE SEQUENCE</scope>
    <source>
        <strain evidence="2">Expedition CK06-06</strain>
    </source>
</reference>
<dbReference type="InterPro" id="IPR036259">
    <property type="entry name" value="MFS_trans_sf"/>
</dbReference>
<dbReference type="InterPro" id="IPR039672">
    <property type="entry name" value="MFS_2"/>
</dbReference>
<dbReference type="SUPFAM" id="SSF103473">
    <property type="entry name" value="MFS general substrate transporter"/>
    <property type="match status" value="1"/>
</dbReference>
<feature type="transmembrane region" description="Helical" evidence="1">
    <location>
        <begin position="183"/>
        <end position="207"/>
    </location>
</feature>
<dbReference type="PANTHER" id="PTHR11328">
    <property type="entry name" value="MAJOR FACILITATOR SUPERFAMILY DOMAIN-CONTAINING PROTEIN"/>
    <property type="match status" value="1"/>
</dbReference>
<feature type="transmembrane region" description="Helical" evidence="1">
    <location>
        <begin position="7"/>
        <end position="26"/>
    </location>
</feature>
<feature type="non-terminal residue" evidence="2">
    <location>
        <position position="1"/>
    </location>
</feature>
<feature type="transmembrane region" description="Helical" evidence="1">
    <location>
        <begin position="70"/>
        <end position="92"/>
    </location>
</feature>
<evidence type="ECO:0008006" key="3">
    <source>
        <dbReference type="Google" id="ProtNLM"/>
    </source>
</evidence>
<keyword evidence="1" id="KW-1133">Transmembrane helix</keyword>
<feature type="transmembrane region" description="Helical" evidence="1">
    <location>
        <begin position="146"/>
        <end position="163"/>
    </location>
</feature>
<organism evidence="2">
    <name type="scientific">marine sediment metagenome</name>
    <dbReference type="NCBI Taxonomy" id="412755"/>
    <lineage>
        <taxon>unclassified sequences</taxon>
        <taxon>metagenomes</taxon>
        <taxon>ecological metagenomes</taxon>
    </lineage>
</organism>
<evidence type="ECO:0000256" key="1">
    <source>
        <dbReference type="SAM" id="Phobius"/>
    </source>
</evidence>
<dbReference type="GO" id="GO:0005886">
    <property type="term" value="C:plasma membrane"/>
    <property type="evidence" value="ECO:0007669"/>
    <property type="project" value="TreeGrafter"/>
</dbReference>
<comment type="caution">
    <text evidence="2">The sequence shown here is derived from an EMBL/GenBank/DDBJ whole genome shotgun (WGS) entry which is preliminary data.</text>
</comment>
<sequence>YSIGDFGISLVNILFGTFVFQFYVYTINLNSILVSIGISMQLIIGAFFSIIFGVIVDNKTPGKFGKRRPFLLLALPLWVLANILIWFPPWYAPQANSFFWPTAIYFWFMTILQAISGTLIFNVYLSMLPEQSQTQKNRKVVASNRALFSIIASILALLLPLIVQSILSDPENVKWWQPSGKLILLYIPMIGITFAIFGLITIIFTFFS</sequence>
<feature type="transmembrane region" description="Helical" evidence="1">
    <location>
        <begin position="104"/>
        <end position="125"/>
    </location>
</feature>
<dbReference type="Pfam" id="PF13347">
    <property type="entry name" value="MFS_2"/>
    <property type="match status" value="1"/>
</dbReference>
<feature type="non-terminal residue" evidence="2">
    <location>
        <position position="208"/>
    </location>
</feature>
<dbReference type="Gene3D" id="1.20.1250.20">
    <property type="entry name" value="MFS general substrate transporter like domains"/>
    <property type="match status" value="1"/>
</dbReference>
<gene>
    <name evidence="2" type="ORF">S03H2_09495</name>
</gene>